<sequence length="305" mass="32913">MPPPATWSNLSGGSAHPDRHWAKRPASREVSMSRHGTTAALVFAIGLAFGLQAQAGEVHVNGDQCGYNSNYDVQVTPAGIGFSRGGTRPNAVFMHDGTLRVDGQPVAVSADDAVRLRSYEADMRGLLPEMAGIAHDAVDIAFDALDTVAATLGGSQHRRDALVHQLNQSRMEALRGLEANINADHWSQQDFSDAIEQPVSAASDQLAGALTRSVMWSLFTGRASELEARADSVDQSMEKEMKARSGQLEARAKAICPRLAEMNDLQRQFHFRLADGQPLQLLTDNRDRKGRDSQSGADGDEVAGR</sequence>
<dbReference type="Proteomes" id="UP001620397">
    <property type="component" value="Unassembled WGS sequence"/>
</dbReference>
<protein>
    <submittedName>
        <fullName evidence="2">DUF2884 family protein</fullName>
    </submittedName>
</protein>
<evidence type="ECO:0000313" key="2">
    <source>
        <dbReference type="EMBL" id="MFK2932312.1"/>
    </source>
</evidence>
<keyword evidence="3" id="KW-1185">Reference proteome</keyword>
<dbReference type="Pfam" id="PF11101">
    <property type="entry name" value="DUF2884"/>
    <property type="match status" value="1"/>
</dbReference>
<evidence type="ECO:0000313" key="3">
    <source>
        <dbReference type="Proteomes" id="UP001620397"/>
    </source>
</evidence>
<evidence type="ECO:0000256" key="1">
    <source>
        <dbReference type="SAM" id="MobiDB-lite"/>
    </source>
</evidence>
<dbReference type="InterPro" id="IPR021307">
    <property type="entry name" value="DUF2884"/>
</dbReference>
<dbReference type="EMBL" id="JADIKL010000011">
    <property type="protein sequence ID" value="MFK2932312.1"/>
    <property type="molecule type" value="Genomic_DNA"/>
</dbReference>
<reference evidence="2 3" key="1">
    <citation type="submission" date="2020-10" db="EMBL/GenBank/DDBJ databases">
        <title>Phylogeny of dyella-like bacteria.</title>
        <authorList>
            <person name="Fu J."/>
        </authorList>
    </citation>
    <scope>NUCLEOTIDE SEQUENCE [LARGE SCALE GENOMIC DNA]</scope>
    <source>
        <strain evidence="2 3">DKC-1</strain>
    </source>
</reference>
<feature type="region of interest" description="Disordered" evidence="1">
    <location>
        <begin position="280"/>
        <end position="305"/>
    </location>
</feature>
<gene>
    <name evidence="2" type="ORF">ISP14_16130</name>
</gene>
<proteinExistence type="predicted"/>
<accession>A0ABW8KLK9</accession>
<name>A0ABW8KLK9_9GAMM</name>
<comment type="caution">
    <text evidence="2">The sequence shown here is derived from an EMBL/GenBank/DDBJ whole genome shotgun (WGS) entry which is preliminary data.</text>
</comment>
<organism evidence="2 3">
    <name type="scientific">Dyella agri</name>
    <dbReference type="NCBI Taxonomy" id="1926869"/>
    <lineage>
        <taxon>Bacteria</taxon>
        <taxon>Pseudomonadati</taxon>
        <taxon>Pseudomonadota</taxon>
        <taxon>Gammaproteobacteria</taxon>
        <taxon>Lysobacterales</taxon>
        <taxon>Rhodanobacteraceae</taxon>
        <taxon>Dyella</taxon>
    </lineage>
</organism>
<dbReference type="RefSeq" id="WP_404541772.1">
    <property type="nucleotide sequence ID" value="NZ_JADIKL010000011.1"/>
</dbReference>
<feature type="region of interest" description="Disordered" evidence="1">
    <location>
        <begin position="1"/>
        <end position="20"/>
    </location>
</feature>
<feature type="compositionally biased region" description="Polar residues" evidence="1">
    <location>
        <begin position="1"/>
        <end position="12"/>
    </location>
</feature>